<dbReference type="EMBL" id="JADIMJ010000045">
    <property type="protein sequence ID" value="MBO8453661.1"/>
    <property type="molecule type" value="Genomic_DNA"/>
</dbReference>
<dbReference type="InterPro" id="IPR001179">
    <property type="entry name" value="PPIase_FKBP_dom"/>
</dbReference>
<proteinExistence type="inferred from homology"/>
<dbReference type="EC" id="5.2.1.8" evidence="7"/>
<dbReference type="GO" id="GO:0006457">
    <property type="term" value="P:protein folding"/>
    <property type="evidence" value="ECO:0007669"/>
    <property type="project" value="InterPro"/>
</dbReference>
<dbReference type="InterPro" id="IPR046357">
    <property type="entry name" value="PPIase_dom_sf"/>
</dbReference>
<dbReference type="Gene3D" id="3.10.50.40">
    <property type="match status" value="1"/>
</dbReference>
<feature type="domain" description="PPIase FKBP-type" evidence="8">
    <location>
        <begin position="65"/>
        <end position="151"/>
    </location>
</feature>
<protein>
    <recommendedName>
        <fullName evidence="7">Peptidyl-prolyl cis-trans isomerase</fullName>
        <ecNumber evidence="7">5.2.1.8</ecNumber>
    </recommendedName>
</protein>
<dbReference type="InterPro" id="IPR000774">
    <property type="entry name" value="PPIase_FKBP_N"/>
</dbReference>
<keyword evidence="4 6" id="KW-0697">Rotamase</keyword>
<evidence type="ECO:0000256" key="5">
    <source>
        <dbReference type="ARBA" id="ARBA00023235"/>
    </source>
</evidence>
<keyword evidence="3" id="KW-0732">Signal</keyword>
<feature type="non-terminal residue" evidence="9">
    <location>
        <position position="1"/>
    </location>
</feature>
<keyword evidence="5 6" id="KW-0413">Isomerase</keyword>
<gene>
    <name evidence="9" type="ORF">IAC07_02910</name>
</gene>
<reference evidence="9" key="2">
    <citation type="journal article" date="2021" name="PeerJ">
        <title>Extensive microbial diversity within the chicken gut microbiome revealed by metagenomics and culture.</title>
        <authorList>
            <person name="Gilroy R."/>
            <person name="Ravi A."/>
            <person name="Getino M."/>
            <person name="Pursley I."/>
            <person name="Horton D.L."/>
            <person name="Alikhan N.F."/>
            <person name="Baker D."/>
            <person name="Gharbi K."/>
            <person name="Hall N."/>
            <person name="Watson M."/>
            <person name="Adriaenssens E.M."/>
            <person name="Foster-Nyarko E."/>
            <person name="Jarju S."/>
            <person name="Secka A."/>
            <person name="Antonio M."/>
            <person name="Oren A."/>
            <person name="Chaudhuri R.R."/>
            <person name="La Ragione R."/>
            <person name="Hildebrand F."/>
            <person name="Pallen M.J."/>
        </authorList>
    </citation>
    <scope>NUCLEOTIDE SEQUENCE</scope>
    <source>
        <strain evidence="9">F1-3629</strain>
    </source>
</reference>
<evidence type="ECO:0000256" key="3">
    <source>
        <dbReference type="ARBA" id="ARBA00022729"/>
    </source>
</evidence>
<dbReference type="Proteomes" id="UP000771749">
    <property type="component" value="Unassembled WGS sequence"/>
</dbReference>
<dbReference type="PANTHER" id="PTHR43811">
    <property type="entry name" value="FKBP-TYPE PEPTIDYL-PROLYL CIS-TRANS ISOMERASE FKPA"/>
    <property type="match status" value="1"/>
</dbReference>
<comment type="caution">
    <text evidence="9">The sequence shown here is derived from an EMBL/GenBank/DDBJ whole genome shotgun (WGS) entry which is preliminary data.</text>
</comment>
<evidence type="ECO:0000256" key="4">
    <source>
        <dbReference type="ARBA" id="ARBA00023110"/>
    </source>
</evidence>
<sequence>GLLDKYFADIEKKQRSEAAAMGAAMKKEGEEFLAANAGKEGVRVLPSGLQYKVITEGSGKKPGPKDQVKCHYCGTFPDGTKFDSSYDRGEPAVFGVNQVIAGWTEALQLMSEGSKWELYIPYNLGYGEHGAPGAIPPYSALVFTVELISVL</sequence>
<dbReference type="AlphaFoldDB" id="A0A940DMV9"/>
<reference evidence="9" key="1">
    <citation type="submission" date="2020-10" db="EMBL/GenBank/DDBJ databases">
        <authorList>
            <person name="Gilroy R."/>
        </authorList>
    </citation>
    <scope>NUCLEOTIDE SEQUENCE</scope>
    <source>
        <strain evidence="9">F1-3629</strain>
    </source>
</reference>
<evidence type="ECO:0000256" key="7">
    <source>
        <dbReference type="RuleBase" id="RU003915"/>
    </source>
</evidence>
<name>A0A940DMV9_9BACT</name>
<comment type="catalytic activity">
    <reaction evidence="1 6 7">
        <text>[protein]-peptidylproline (omega=180) = [protein]-peptidylproline (omega=0)</text>
        <dbReference type="Rhea" id="RHEA:16237"/>
        <dbReference type="Rhea" id="RHEA-COMP:10747"/>
        <dbReference type="Rhea" id="RHEA-COMP:10748"/>
        <dbReference type="ChEBI" id="CHEBI:83833"/>
        <dbReference type="ChEBI" id="CHEBI:83834"/>
        <dbReference type="EC" id="5.2.1.8"/>
    </reaction>
</comment>
<dbReference type="Gene3D" id="1.10.287.460">
    <property type="entry name" value="Peptidyl-prolyl cis-trans isomerase, FKBP-type, N-terminal domain"/>
    <property type="match status" value="1"/>
</dbReference>
<dbReference type="SUPFAM" id="SSF54534">
    <property type="entry name" value="FKBP-like"/>
    <property type="match status" value="1"/>
</dbReference>
<evidence type="ECO:0000313" key="9">
    <source>
        <dbReference type="EMBL" id="MBO8453661.1"/>
    </source>
</evidence>
<evidence type="ECO:0000313" key="10">
    <source>
        <dbReference type="Proteomes" id="UP000771749"/>
    </source>
</evidence>
<organism evidence="9 10">
    <name type="scientific">Candidatus Cryptobacteroides gallistercoris</name>
    <dbReference type="NCBI Taxonomy" id="2840765"/>
    <lineage>
        <taxon>Bacteria</taxon>
        <taxon>Pseudomonadati</taxon>
        <taxon>Bacteroidota</taxon>
        <taxon>Bacteroidia</taxon>
        <taxon>Bacteroidales</taxon>
        <taxon>Candidatus Cryptobacteroides</taxon>
    </lineage>
</organism>
<dbReference type="Pfam" id="PF00254">
    <property type="entry name" value="FKBP_C"/>
    <property type="match status" value="1"/>
</dbReference>
<dbReference type="PROSITE" id="PS50059">
    <property type="entry name" value="FKBP_PPIASE"/>
    <property type="match status" value="1"/>
</dbReference>
<dbReference type="Pfam" id="PF01346">
    <property type="entry name" value="FKBP_N"/>
    <property type="match status" value="1"/>
</dbReference>
<dbReference type="PANTHER" id="PTHR43811:SF19">
    <property type="entry name" value="39 KDA FK506-BINDING NUCLEAR PROTEIN"/>
    <property type="match status" value="1"/>
</dbReference>
<evidence type="ECO:0000256" key="2">
    <source>
        <dbReference type="ARBA" id="ARBA00006577"/>
    </source>
</evidence>
<comment type="similarity">
    <text evidence="2 7">Belongs to the FKBP-type PPIase family.</text>
</comment>
<dbReference type="FunFam" id="3.10.50.40:FF:000045">
    <property type="entry name" value="Peptidyl-prolyl cis-trans isomerase"/>
    <property type="match status" value="1"/>
</dbReference>
<dbReference type="InterPro" id="IPR036944">
    <property type="entry name" value="PPIase_FKBP_N_sf"/>
</dbReference>
<evidence type="ECO:0000256" key="6">
    <source>
        <dbReference type="PROSITE-ProRule" id="PRU00277"/>
    </source>
</evidence>
<accession>A0A940DMV9</accession>
<evidence type="ECO:0000256" key="1">
    <source>
        <dbReference type="ARBA" id="ARBA00000971"/>
    </source>
</evidence>
<evidence type="ECO:0000259" key="8">
    <source>
        <dbReference type="PROSITE" id="PS50059"/>
    </source>
</evidence>
<dbReference type="GO" id="GO:0003755">
    <property type="term" value="F:peptidyl-prolyl cis-trans isomerase activity"/>
    <property type="evidence" value="ECO:0007669"/>
    <property type="project" value="UniProtKB-UniRule"/>
</dbReference>